<keyword evidence="1" id="KW-0175">Coiled coil</keyword>
<organism evidence="3 4">
    <name type="scientific">Pseudomonas protegens</name>
    <dbReference type="NCBI Taxonomy" id="380021"/>
    <lineage>
        <taxon>Bacteria</taxon>
        <taxon>Pseudomonadati</taxon>
        <taxon>Pseudomonadota</taxon>
        <taxon>Gammaproteobacteria</taxon>
        <taxon>Pseudomonadales</taxon>
        <taxon>Pseudomonadaceae</taxon>
        <taxon>Pseudomonas</taxon>
    </lineage>
</organism>
<evidence type="ECO:0000259" key="2">
    <source>
        <dbReference type="Pfam" id="PF06381"/>
    </source>
</evidence>
<evidence type="ECO:0000313" key="4">
    <source>
        <dbReference type="Proteomes" id="UP000244178"/>
    </source>
</evidence>
<comment type="caution">
    <text evidence="3">The sequence shown here is derived from an EMBL/GenBank/DDBJ whole genome shotgun (WGS) entry which is preliminary data.</text>
</comment>
<dbReference type="RefSeq" id="WP_108546458.1">
    <property type="nucleotide sequence ID" value="NZ_PYJM01000013.1"/>
</dbReference>
<dbReference type="EMBL" id="PYJM01000013">
    <property type="protein sequence ID" value="PUA41426.1"/>
    <property type="molecule type" value="Genomic_DNA"/>
</dbReference>
<evidence type="ECO:0000256" key="1">
    <source>
        <dbReference type="SAM" id="Coils"/>
    </source>
</evidence>
<name>A0A2T6GB84_9PSED</name>
<accession>A0A2T6GB84</accession>
<dbReference type="InterPro" id="IPR024459">
    <property type="entry name" value="Acb1-like_N"/>
</dbReference>
<gene>
    <name evidence="3" type="ORF">C5U62_31820</name>
</gene>
<sequence>MGVVRYLSDKLVNLVANLGTERDKASGSVYAPVAMSDLELSSAYRGAWLPRKIVDIPPLDATRRWRGWQATKEQIEKIEAEEKRLDLRRKVKQAMTRARLFGGAAIFIGTGERNTALPLNSDGIQAGGIKYLTVMNRRQLSPTELEQDPQSPLFGKPKAYRLAGSGIEIHPSRLVIFIGAEHPDPELAMGNEFGWGDSVLQAVFDAIKQSDGTMANTASLVFEAKVDVIKIPDFMQQLQDPKFEKQILERIRLAAMAKGINGALLLDAAEEYETKTASFGGVPDIIDRFLQAVSGAADIPATRLLGQAPSGLNASGESDLRNYYDRIQAIQELEATPAMALLDECLLRSALGTRPAEIHYIWNPLWQPTATEQSEINKRTAETVQILANTKLWPEDAFSKAATTMLVEQSVLPGLEAALVEYGSGLPQDDLDDMPPPPSDPMG</sequence>
<evidence type="ECO:0000313" key="3">
    <source>
        <dbReference type="EMBL" id="PUA41426.1"/>
    </source>
</evidence>
<reference evidence="3 4" key="1">
    <citation type="submission" date="2018-03" db="EMBL/GenBank/DDBJ databases">
        <title>Draft genome sequence of the plant growth promoting rhizobacterium Pseudomonas protegens strain BNJ-SS-45 isolated from wheat (Triticum aestivum) rhizosphere.</title>
        <authorList>
            <person name="Bajpai A."/>
            <person name="Shende K."/>
            <person name="Meena N."/>
            <person name="Upadhyayula S.R."/>
            <person name="Suravajhala P."/>
            <person name="Medicherla K.M."/>
            <person name="Johri B.N."/>
        </authorList>
    </citation>
    <scope>NUCLEOTIDE SEQUENCE [LARGE SCALE GENOMIC DNA]</scope>
    <source>
        <strain evidence="3 4">BNJ-SS-45</strain>
    </source>
</reference>
<dbReference type="Pfam" id="PF06381">
    <property type="entry name" value="Phage_portal_3"/>
    <property type="match status" value="1"/>
</dbReference>
<feature type="coiled-coil region" evidence="1">
    <location>
        <begin position="70"/>
        <end position="97"/>
    </location>
</feature>
<dbReference type="NCBIfam" id="TIGR01555">
    <property type="entry name" value="phge_rel_HI1409"/>
    <property type="match status" value="1"/>
</dbReference>
<protein>
    <recommendedName>
        <fullName evidence="2">Anti-CBASS protein Acb1-like N-terminal domain-containing protein</fullName>
    </recommendedName>
</protein>
<dbReference type="Proteomes" id="UP000244178">
    <property type="component" value="Unassembled WGS sequence"/>
</dbReference>
<proteinExistence type="predicted"/>
<feature type="domain" description="Anti-CBASS protein Acb1-like N-terminal" evidence="2">
    <location>
        <begin position="39"/>
        <end position="385"/>
    </location>
</feature>
<dbReference type="InterPro" id="IPR006445">
    <property type="entry name" value="Phage-assoc_HI1409"/>
</dbReference>
<dbReference type="AlphaFoldDB" id="A0A2T6GB84"/>